<proteinExistence type="predicted"/>
<accession>A0AAP0HI90</accession>
<sequence>MSESRVETLRNEERERERTAERESERRRLAVQTKKRRGAGSSSEERVRRSSSLQGTGTRGSSKPEGGLDGWFGRRPSDGRTNRVDSKKRRRAAARGAARRGRSAKVRRDESECGSAIVAVVGSTQGAARRLRRRTREYSAAERAARNDGRAKPRTRWRGCDDYYEHARGPSGRTPRERADSGSRGPARSRDDGGGDAGLRTRGPDHGAGDHSGAARRRAARQPANAPGNGVEQRRRDNNSGQGVMTSTKLDDTMDSNGFWIGDLH</sequence>
<gene>
    <name evidence="2" type="ORF">Scep_030111</name>
</gene>
<feature type="compositionally biased region" description="Basic residues" evidence="1">
    <location>
        <begin position="86"/>
        <end position="105"/>
    </location>
</feature>
<reference evidence="2 3" key="1">
    <citation type="submission" date="2024-01" db="EMBL/GenBank/DDBJ databases">
        <title>Genome assemblies of Stephania.</title>
        <authorList>
            <person name="Yang L."/>
        </authorList>
    </citation>
    <scope>NUCLEOTIDE SEQUENCE [LARGE SCALE GENOMIC DNA]</scope>
    <source>
        <strain evidence="2">JXDWG</strain>
        <tissue evidence="2">Leaf</tissue>
    </source>
</reference>
<feature type="compositionally biased region" description="Basic and acidic residues" evidence="1">
    <location>
        <begin position="136"/>
        <end position="151"/>
    </location>
</feature>
<feature type="compositionally biased region" description="Basic and acidic residues" evidence="1">
    <location>
        <begin position="158"/>
        <end position="181"/>
    </location>
</feature>
<dbReference type="EMBL" id="JBBNAG010000013">
    <property type="protein sequence ID" value="KAK9083640.1"/>
    <property type="molecule type" value="Genomic_DNA"/>
</dbReference>
<keyword evidence="3" id="KW-1185">Reference proteome</keyword>
<dbReference type="Proteomes" id="UP001419268">
    <property type="component" value="Unassembled WGS sequence"/>
</dbReference>
<feature type="compositionally biased region" description="Polar residues" evidence="1">
    <location>
        <begin position="239"/>
        <end position="248"/>
    </location>
</feature>
<dbReference type="AlphaFoldDB" id="A0AAP0HI90"/>
<evidence type="ECO:0000313" key="3">
    <source>
        <dbReference type="Proteomes" id="UP001419268"/>
    </source>
</evidence>
<comment type="caution">
    <text evidence="2">The sequence shown here is derived from an EMBL/GenBank/DDBJ whole genome shotgun (WGS) entry which is preliminary data.</text>
</comment>
<feature type="compositionally biased region" description="Basic and acidic residues" evidence="1">
    <location>
        <begin position="1"/>
        <end position="28"/>
    </location>
</feature>
<feature type="compositionally biased region" description="Basic and acidic residues" evidence="1">
    <location>
        <begin position="75"/>
        <end position="85"/>
    </location>
</feature>
<feature type="region of interest" description="Disordered" evidence="1">
    <location>
        <begin position="1"/>
        <end position="265"/>
    </location>
</feature>
<evidence type="ECO:0000256" key="1">
    <source>
        <dbReference type="SAM" id="MobiDB-lite"/>
    </source>
</evidence>
<name>A0AAP0HI90_9MAGN</name>
<protein>
    <submittedName>
        <fullName evidence="2">Uncharacterized protein</fullName>
    </submittedName>
</protein>
<feature type="compositionally biased region" description="Low complexity" evidence="1">
    <location>
        <begin position="221"/>
        <end position="230"/>
    </location>
</feature>
<evidence type="ECO:0000313" key="2">
    <source>
        <dbReference type="EMBL" id="KAK9083640.1"/>
    </source>
</evidence>
<organism evidence="2 3">
    <name type="scientific">Stephania cephalantha</name>
    <dbReference type="NCBI Taxonomy" id="152367"/>
    <lineage>
        <taxon>Eukaryota</taxon>
        <taxon>Viridiplantae</taxon>
        <taxon>Streptophyta</taxon>
        <taxon>Embryophyta</taxon>
        <taxon>Tracheophyta</taxon>
        <taxon>Spermatophyta</taxon>
        <taxon>Magnoliopsida</taxon>
        <taxon>Ranunculales</taxon>
        <taxon>Menispermaceae</taxon>
        <taxon>Menispermoideae</taxon>
        <taxon>Cissampelideae</taxon>
        <taxon>Stephania</taxon>
    </lineage>
</organism>